<organism evidence="2 3">
    <name type="scientific">Halomarinibacterium sedimenti</name>
    <dbReference type="NCBI Taxonomy" id="2857106"/>
    <lineage>
        <taxon>Bacteria</taxon>
        <taxon>Pseudomonadati</taxon>
        <taxon>Bacteroidota</taxon>
        <taxon>Flavobacteriia</taxon>
        <taxon>Flavobacteriales</taxon>
        <taxon>Flavobacteriaceae</taxon>
        <taxon>Halomarinibacterium</taxon>
    </lineage>
</organism>
<accession>A0A9X1FR01</accession>
<keyword evidence="1" id="KW-1133">Transmembrane helix</keyword>
<name>A0A9X1FR01_9FLAO</name>
<feature type="transmembrane region" description="Helical" evidence="1">
    <location>
        <begin position="124"/>
        <end position="145"/>
    </location>
</feature>
<evidence type="ECO:0000313" key="3">
    <source>
        <dbReference type="Proteomes" id="UP001138686"/>
    </source>
</evidence>
<dbReference type="RefSeq" id="WP_219052763.1">
    <property type="nucleotide sequence ID" value="NZ_JAHWDP010000003.1"/>
</dbReference>
<comment type="caution">
    <text evidence="2">The sequence shown here is derived from an EMBL/GenBank/DDBJ whole genome shotgun (WGS) entry which is preliminary data.</text>
</comment>
<dbReference type="Proteomes" id="UP001138686">
    <property type="component" value="Unassembled WGS sequence"/>
</dbReference>
<keyword evidence="1" id="KW-0812">Transmembrane</keyword>
<sequence>MDELDILKREWQTREQEFPKFTSKDIYPMLLKKSSSMVKWIFYISIAEMVLWTTLYFFVPESSKKFQEGMGLNEIFLALNIINYAVVFVFIYLFYKNHRKIQVTNSVKKLMKNILNTRKTVRYFVYYNIGMAAILMFATNLYYYFNKEKLHQLLESDELFAAVPAETFISLNIIGGIIIIGFLILFYWIIYGLLLRRLKRNYKELKKIEV</sequence>
<protein>
    <submittedName>
        <fullName evidence="2">Uncharacterized protein</fullName>
    </submittedName>
</protein>
<evidence type="ECO:0000313" key="2">
    <source>
        <dbReference type="EMBL" id="MBW2938247.1"/>
    </source>
</evidence>
<feature type="transmembrane region" description="Helical" evidence="1">
    <location>
        <begin position="40"/>
        <end position="59"/>
    </location>
</feature>
<proteinExistence type="predicted"/>
<feature type="transmembrane region" description="Helical" evidence="1">
    <location>
        <begin position="173"/>
        <end position="194"/>
    </location>
</feature>
<reference evidence="2" key="1">
    <citation type="submission" date="2021-07" db="EMBL/GenBank/DDBJ databases">
        <title>Aureisphaera sp. CAU 1614 isolated from sea sediment.</title>
        <authorList>
            <person name="Kim W."/>
        </authorList>
    </citation>
    <scope>NUCLEOTIDE SEQUENCE</scope>
    <source>
        <strain evidence="2">CAU 1614</strain>
    </source>
</reference>
<dbReference type="EMBL" id="JAHWDP010000003">
    <property type="protein sequence ID" value="MBW2938247.1"/>
    <property type="molecule type" value="Genomic_DNA"/>
</dbReference>
<keyword evidence="3" id="KW-1185">Reference proteome</keyword>
<gene>
    <name evidence="2" type="ORF">KXJ69_09030</name>
</gene>
<evidence type="ECO:0000256" key="1">
    <source>
        <dbReference type="SAM" id="Phobius"/>
    </source>
</evidence>
<feature type="transmembrane region" description="Helical" evidence="1">
    <location>
        <begin position="75"/>
        <end position="95"/>
    </location>
</feature>
<keyword evidence="1" id="KW-0472">Membrane</keyword>
<dbReference type="AlphaFoldDB" id="A0A9X1FR01"/>